<evidence type="ECO:0000313" key="2">
    <source>
        <dbReference type="Proteomes" id="UP000178538"/>
    </source>
</evidence>
<dbReference type="NCBIfam" id="TIGR02532">
    <property type="entry name" value="IV_pilin_GFxxxE"/>
    <property type="match status" value="1"/>
</dbReference>
<dbReference type="Pfam" id="PF07963">
    <property type="entry name" value="N_methyl"/>
    <property type="match status" value="1"/>
</dbReference>
<organism evidence="1 2">
    <name type="scientific">Candidatus Zambryskibacteria bacterium RIFCSPHIGHO2_01_FULL_44_22b</name>
    <dbReference type="NCBI Taxonomy" id="1802737"/>
    <lineage>
        <taxon>Bacteria</taxon>
        <taxon>Candidatus Zambryskiibacteriota</taxon>
    </lineage>
</organism>
<proteinExistence type="predicted"/>
<dbReference type="STRING" id="1802737.A2832_00515"/>
<evidence type="ECO:0008006" key="3">
    <source>
        <dbReference type="Google" id="ProtNLM"/>
    </source>
</evidence>
<evidence type="ECO:0000313" key="1">
    <source>
        <dbReference type="EMBL" id="OHA89750.1"/>
    </source>
</evidence>
<dbReference type="InterPro" id="IPR012902">
    <property type="entry name" value="N_methyl_site"/>
</dbReference>
<sequence>MKKKGFTIIESLVAIAILLVAVSGASSAIQTGISSYIFSKDQIIAFYLAQEGFEQIRNIRDENSLAGDTWLTNLSSCFTANGCYVDILAPNPVPETCGSDCPILRQHPTSGFYGYDSSWNTTVFKREIVLEDINDNEVSILVTVDWSKGTVSRQFKARENILNWQNDE</sequence>
<reference evidence="1 2" key="1">
    <citation type="journal article" date="2016" name="Nat. Commun.">
        <title>Thousands of microbial genomes shed light on interconnected biogeochemical processes in an aquifer system.</title>
        <authorList>
            <person name="Anantharaman K."/>
            <person name="Brown C.T."/>
            <person name="Hug L.A."/>
            <person name="Sharon I."/>
            <person name="Castelle C.J."/>
            <person name="Probst A.J."/>
            <person name="Thomas B.C."/>
            <person name="Singh A."/>
            <person name="Wilkins M.J."/>
            <person name="Karaoz U."/>
            <person name="Brodie E.L."/>
            <person name="Williams K.H."/>
            <person name="Hubbard S.S."/>
            <person name="Banfield J.F."/>
        </authorList>
    </citation>
    <scope>NUCLEOTIDE SEQUENCE [LARGE SCALE GENOMIC DNA]</scope>
</reference>
<comment type="caution">
    <text evidence="1">The sequence shown here is derived from an EMBL/GenBank/DDBJ whole genome shotgun (WGS) entry which is preliminary data.</text>
</comment>
<dbReference type="EMBL" id="MHVG01000025">
    <property type="protein sequence ID" value="OHA89750.1"/>
    <property type="molecule type" value="Genomic_DNA"/>
</dbReference>
<dbReference type="AlphaFoldDB" id="A0A1G2SXI3"/>
<dbReference type="Proteomes" id="UP000178538">
    <property type="component" value="Unassembled WGS sequence"/>
</dbReference>
<name>A0A1G2SXI3_9BACT</name>
<accession>A0A1G2SXI3</accession>
<gene>
    <name evidence="1" type="ORF">A2832_00515</name>
</gene>
<protein>
    <recommendedName>
        <fullName evidence="3">Type II secretion system protein GspI C-terminal domain-containing protein</fullName>
    </recommendedName>
</protein>